<dbReference type="VEuPathDB" id="FungiDB:JI435_092520"/>
<accession>A0A7U2I5K5</accession>
<dbReference type="KEGG" id="pno:SNOG_09252"/>
<keyword evidence="2" id="KW-1185">Reference proteome</keyword>
<evidence type="ECO:0000313" key="1">
    <source>
        <dbReference type="EMBL" id="QRD00712.1"/>
    </source>
</evidence>
<dbReference type="AlphaFoldDB" id="A0A7U2I5K5"/>
<reference evidence="2" key="1">
    <citation type="journal article" date="2021" name="BMC Genomics">
        <title>Chromosome-level genome assembly and manually-curated proteome of model necrotroph Parastagonospora nodorum Sn15 reveals a genome-wide trove of candidate effector homologs, and redundancy of virulence-related functions within an accessory chromosome.</title>
        <authorList>
            <person name="Bertazzoni S."/>
            <person name="Jones D.A.B."/>
            <person name="Phan H.T."/>
            <person name="Tan K.-C."/>
            <person name="Hane J.K."/>
        </authorList>
    </citation>
    <scope>NUCLEOTIDE SEQUENCE [LARGE SCALE GENOMIC DNA]</scope>
    <source>
        <strain evidence="2">SN15 / ATCC MYA-4574 / FGSC 10173)</strain>
    </source>
</reference>
<organism evidence="1 2">
    <name type="scientific">Phaeosphaeria nodorum (strain SN15 / ATCC MYA-4574 / FGSC 10173)</name>
    <name type="common">Glume blotch fungus</name>
    <name type="synonym">Parastagonospora nodorum</name>
    <dbReference type="NCBI Taxonomy" id="321614"/>
    <lineage>
        <taxon>Eukaryota</taxon>
        <taxon>Fungi</taxon>
        <taxon>Dikarya</taxon>
        <taxon>Ascomycota</taxon>
        <taxon>Pezizomycotina</taxon>
        <taxon>Dothideomycetes</taxon>
        <taxon>Pleosporomycetidae</taxon>
        <taxon>Pleosporales</taxon>
        <taxon>Pleosporineae</taxon>
        <taxon>Phaeosphaeriaceae</taxon>
        <taxon>Parastagonospora</taxon>
    </lineage>
</organism>
<gene>
    <name evidence="1" type="ORF">JI435_092520</name>
</gene>
<name>A0A7U2I5K5_PHANO</name>
<dbReference type="OrthoDB" id="3667658at2759"/>
<protein>
    <submittedName>
        <fullName evidence="1">Uncharacterized protein</fullName>
    </submittedName>
</protein>
<sequence length="313" mass="34380">MAHNKADSSSLRASPEPFRFLDLPKELRLMVYELLPNVTRRSNFVKMENDIMTSSFLLITTATVSTAILATSHEIKEEALSILAKTTGWFSGAGVTLLRGPAPRVESDIRALKTLRAPNGLIPKLLSMGYHTGSDPGQFDAQAVGKYLAKEGYTFETGTQEEGLQELNRFAQYAAKSFPYQKAKVRVIRKSTGDDSIRPMIQIAIRKQPGDTPSELTTTAFSMTTTIGDLHAANNLKKSTSAFVLLHSNDYGDGAERNLWSKALLDGVCDGQVRLLLVHNTQPTELAVAVGLSDIDQYNGGLYKQLWIAGEWL</sequence>
<evidence type="ECO:0000313" key="2">
    <source>
        <dbReference type="Proteomes" id="UP000663193"/>
    </source>
</evidence>
<dbReference type="RefSeq" id="XP_001799551.1">
    <property type="nucleotide sequence ID" value="XM_001799499.1"/>
</dbReference>
<proteinExistence type="predicted"/>
<dbReference type="Proteomes" id="UP000663193">
    <property type="component" value="Chromosome 11"/>
</dbReference>
<dbReference type="EMBL" id="CP069033">
    <property type="protein sequence ID" value="QRD00712.1"/>
    <property type="molecule type" value="Genomic_DNA"/>
</dbReference>